<reference evidence="4 5" key="1">
    <citation type="submission" date="2019-02" db="EMBL/GenBank/DDBJ databases">
        <title>Genomic Encyclopedia of Type Strains, Phase IV (KMG-IV): sequencing the most valuable type-strain genomes for metagenomic binning, comparative biology and taxonomic classification.</title>
        <authorList>
            <person name="Goeker M."/>
        </authorList>
    </citation>
    <scope>NUCLEOTIDE SEQUENCE [LARGE SCALE GENOMIC DNA]</scope>
    <source>
        <strain evidence="4 5">DSM 29486</strain>
    </source>
</reference>
<dbReference type="PANTHER" id="PTHR31157">
    <property type="entry name" value="SCP DOMAIN-CONTAINING PROTEIN"/>
    <property type="match status" value="1"/>
</dbReference>
<feature type="chain" id="PRO_5020563048" evidence="2">
    <location>
        <begin position="26"/>
        <end position="309"/>
    </location>
</feature>
<accession>A0A4Q7PLX2</accession>
<evidence type="ECO:0000256" key="1">
    <source>
        <dbReference type="SAM" id="MobiDB-lite"/>
    </source>
</evidence>
<dbReference type="CDD" id="cd05379">
    <property type="entry name" value="CAP_bacterial"/>
    <property type="match status" value="1"/>
</dbReference>
<dbReference type="PANTHER" id="PTHR31157:SF1">
    <property type="entry name" value="SCP DOMAIN-CONTAINING PROTEIN"/>
    <property type="match status" value="1"/>
</dbReference>
<dbReference type="InterPro" id="IPR014044">
    <property type="entry name" value="CAP_dom"/>
</dbReference>
<name>A0A4Q7PLX2_9FIRM</name>
<dbReference type="RefSeq" id="WP_243647524.1">
    <property type="nucleotide sequence ID" value="NZ_SGXF01000002.1"/>
</dbReference>
<evidence type="ECO:0000259" key="3">
    <source>
        <dbReference type="Pfam" id="PF00188"/>
    </source>
</evidence>
<evidence type="ECO:0000313" key="4">
    <source>
        <dbReference type="EMBL" id="RZT00880.1"/>
    </source>
</evidence>
<protein>
    <submittedName>
        <fullName evidence="4">Uncharacterized protein YkwD</fullName>
    </submittedName>
</protein>
<dbReference type="InterPro" id="IPR035940">
    <property type="entry name" value="CAP_sf"/>
</dbReference>
<dbReference type="Pfam" id="PF00188">
    <property type="entry name" value="CAP"/>
    <property type="match status" value="1"/>
</dbReference>
<organism evidence="4 5">
    <name type="scientific">Cuneatibacter caecimuris</name>
    <dbReference type="NCBI Taxonomy" id="1796618"/>
    <lineage>
        <taxon>Bacteria</taxon>
        <taxon>Bacillati</taxon>
        <taxon>Bacillota</taxon>
        <taxon>Clostridia</taxon>
        <taxon>Lachnospirales</taxon>
        <taxon>Lachnospiraceae</taxon>
        <taxon>Cuneatibacter</taxon>
    </lineage>
</organism>
<dbReference type="Proteomes" id="UP000292927">
    <property type="component" value="Unassembled WGS sequence"/>
</dbReference>
<gene>
    <name evidence="4" type="ORF">EV209_1314</name>
</gene>
<evidence type="ECO:0000256" key="2">
    <source>
        <dbReference type="SAM" id="SignalP"/>
    </source>
</evidence>
<proteinExistence type="predicted"/>
<dbReference type="Gene3D" id="3.40.33.10">
    <property type="entry name" value="CAP"/>
    <property type="match status" value="1"/>
</dbReference>
<dbReference type="AlphaFoldDB" id="A0A4Q7PLX2"/>
<keyword evidence="2" id="KW-0732">Signal</keyword>
<comment type="caution">
    <text evidence="4">The sequence shown here is derived from an EMBL/GenBank/DDBJ whole genome shotgun (WGS) entry which is preliminary data.</text>
</comment>
<keyword evidence="5" id="KW-1185">Reference proteome</keyword>
<dbReference type="SUPFAM" id="SSF55797">
    <property type="entry name" value="PR-1-like"/>
    <property type="match status" value="1"/>
</dbReference>
<dbReference type="EMBL" id="SGXF01000002">
    <property type="protein sequence ID" value="RZT00880.1"/>
    <property type="molecule type" value="Genomic_DNA"/>
</dbReference>
<feature type="signal peptide" evidence="2">
    <location>
        <begin position="1"/>
        <end position="25"/>
    </location>
</feature>
<feature type="region of interest" description="Disordered" evidence="1">
    <location>
        <begin position="77"/>
        <end position="185"/>
    </location>
</feature>
<feature type="domain" description="SCP" evidence="3">
    <location>
        <begin position="194"/>
        <end position="307"/>
    </location>
</feature>
<evidence type="ECO:0000313" key="5">
    <source>
        <dbReference type="Proteomes" id="UP000292927"/>
    </source>
</evidence>
<sequence>MKKYHILAMAAAIGIAGSAAAPVHAAESGFAGLRQASKNCLVTVGQIGSQDEWENILKELCGKFGVIEWTGCLPPEFPGIDFPEIEKPGDGEETPNPEPENPGNGGETPSPEPENPGNGGETPSPEPENPGNGGETPRPEPENPGNGGETPSPEPENPGNGGETPSPEPENPGNGEESPEPDQEENSFAIQIAELVNAERAKAGIGVLTLDQGITSAAQIRAQEIEVSFSHTRPDGRRFSSVLTDAGITFRNSGENIAWGQRSPQEVMNGWMNSEGHRANILNPNFTKIGIGHYQNAAGRNYWSQLFTS</sequence>